<reference evidence="1" key="1">
    <citation type="submission" date="2023-07" db="EMBL/GenBank/DDBJ databases">
        <title>draft genome sequence of fig (Ficus carica).</title>
        <authorList>
            <person name="Takahashi T."/>
            <person name="Nishimura K."/>
        </authorList>
    </citation>
    <scope>NUCLEOTIDE SEQUENCE</scope>
</reference>
<keyword evidence="2" id="KW-1185">Reference proteome</keyword>
<proteinExistence type="predicted"/>
<comment type="caution">
    <text evidence="1">The sequence shown here is derived from an EMBL/GenBank/DDBJ whole genome shotgun (WGS) entry which is preliminary data.</text>
</comment>
<name>A0AA87ZHT6_FICCA</name>
<accession>A0AA87ZHT6</accession>
<evidence type="ECO:0000313" key="1">
    <source>
        <dbReference type="EMBL" id="GMN33977.1"/>
    </source>
</evidence>
<protein>
    <submittedName>
        <fullName evidence="1">Uncharacterized protein</fullName>
    </submittedName>
</protein>
<evidence type="ECO:0000313" key="2">
    <source>
        <dbReference type="Proteomes" id="UP001187192"/>
    </source>
</evidence>
<dbReference type="EMBL" id="BTGU01003556">
    <property type="protein sequence ID" value="GMN33977.1"/>
    <property type="molecule type" value="Genomic_DNA"/>
</dbReference>
<organism evidence="1 2">
    <name type="scientific">Ficus carica</name>
    <name type="common">Common fig</name>
    <dbReference type="NCBI Taxonomy" id="3494"/>
    <lineage>
        <taxon>Eukaryota</taxon>
        <taxon>Viridiplantae</taxon>
        <taxon>Streptophyta</taxon>
        <taxon>Embryophyta</taxon>
        <taxon>Tracheophyta</taxon>
        <taxon>Spermatophyta</taxon>
        <taxon>Magnoliopsida</taxon>
        <taxon>eudicotyledons</taxon>
        <taxon>Gunneridae</taxon>
        <taxon>Pentapetalae</taxon>
        <taxon>rosids</taxon>
        <taxon>fabids</taxon>
        <taxon>Rosales</taxon>
        <taxon>Moraceae</taxon>
        <taxon>Ficeae</taxon>
        <taxon>Ficus</taxon>
    </lineage>
</organism>
<dbReference type="Gramene" id="FCD_00028396-RA">
    <property type="protein sequence ID" value="FCD_00028396-RA:cds"/>
    <property type="gene ID" value="FCD_00028396"/>
</dbReference>
<dbReference type="Proteomes" id="UP001187192">
    <property type="component" value="Unassembled WGS sequence"/>
</dbReference>
<sequence>MERLCESTGMHIINESSIFDLMNFIEGRAAISSTRLEKLFEQMTPVRLRVKVGLNPLVIENELPYPLRYLKCLSRVETRDCPIQCLFPPVHLVIDSLVGIHFELLEFMRLLISLQGLMSETFEVEDPPFV</sequence>
<dbReference type="AlphaFoldDB" id="A0AA87ZHT6"/>
<gene>
    <name evidence="1" type="ORF">TIFTF001_044855</name>
</gene>